<protein>
    <recommendedName>
        <fullName evidence="1">IPT/TIG domain-containing protein</fullName>
    </recommendedName>
</protein>
<evidence type="ECO:0000259" key="1">
    <source>
        <dbReference type="Pfam" id="PF01833"/>
    </source>
</evidence>
<proteinExistence type="predicted"/>
<dbReference type="PROSITE" id="PS51257">
    <property type="entry name" value="PROKAR_LIPOPROTEIN"/>
    <property type="match status" value="1"/>
</dbReference>
<gene>
    <name evidence="2" type="ORF">GCM10011511_51370</name>
</gene>
<evidence type="ECO:0000313" key="3">
    <source>
        <dbReference type="Proteomes" id="UP000607559"/>
    </source>
</evidence>
<name>A0A8J2XWN8_9BACT</name>
<comment type="caution">
    <text evidence="2">The sequence shown here is derived from an EMBL/GenBank/DDBJ whole genome shotgun (WGS) entry which is preliminary data.</text>
</comment>
<dbReference type="SUPFAM" id="SSF101898">
    <property type="entry name" value="NHL repeat"/>
    <property type="match status" value="1"/>
</dbReference>
<accession>A0A8J2XWN8</accession>
<feature type="domain" description="IPT/TIG" evidence="1">
    <location>
        <begin position="37"/>
        <end position="110"/>
    </location>
</feature>
<dbReference type="Gene3D" id="2.60.40.10">
    <property type="entry name" value="Immunoglobulins"/>
    <property type="match status" value="1"/>
</dbReference>
<dbReference type="PANTHER" id="PTHR40274:SF3">
    <property type="entry name" value="VIRGINIAMYCIN B LYASE"/>
    <property type="match status" value="1"/>
</dbReference>
<reference evidence="2" key="2">
    <citation type="submission" date="2020-09" db="EMBL/GenBank/DDBJ databases">
        <authorList>
            <person name="Sun Q."/>
            <person name="Zhou Y."/>
        </authorList>
    </citation>
    <scope>NUCLEOTIDE SEQUENCE</scope>
    <source>
        <strain evidence="2">CGMCC 1.15448</strain>
    </source>
</reference>
<keyword evidence="3" id="KW-1185">Reference proteome</keyword>
<dbReference type="EMBL" id="BMJC01000006">
    <property type="protein sequence ID" value="GGB21304.1"/>
    <property type="molecule type" value="Genomic_DNA"/>
</dbReference>
<dbReference type="InterPro" id="IPR002909">
    <property type="entry name" value="IPT_dom"/>
</dbReference>
<dbReference type="AlphaFoldDB" id="A0A8J2XWN8"/>
<dbReference type="InterPro" id="IPR013783">
    <property type="entry name" value="Ig-like_fold"/>
</dbReference>
<dbReference type="InterPro" id="IPR015943">
    <property type="entry name" value="WD40/YVTN_repeat-like_dom_sf"/>
</dbReference>
<organism evidence="2 3">
    <name type="scientific">Puia dinghuensis</name>
    <dbReference type="NCBI Taxonomy" id="1792502"/>
    <lineage>
        <taxon>Bacteria</taxon>
        <taxon>Pseudomonadati</taxon>
        <taxon>Bacteroidota</taxon>
        <taxon>Chitinophagia</taxon>
        <taxon>Chitinophagales</taxon>
        <taxon>Chitinophagaceae</taxon>
        <taxon>Puia</taxon>
    </lineage>
</organism>
<dbReference type="InterPro" id="IPR014756">
    <property type="entry name" value="Ig_E-set"/>
</dbReference>
<dbReference type="Gene3D" id="2.130.10.10">
    <property type="entry name" value="YVTN repeat-like/Quinoprotein amine dehydrogenase"/>
    <property type="match status" value="1"/>
</dbReference>
<dbReference type="Pfam" id="PF01833">
    <property type="entry name" value="TIG"/>
    <property type="match status" value="1"/>
</dbReference>
<evidence type="ECO:0000313" key="2">
    <source>
        <dbReference type="EMBL" id="GGB21304.1"/>
    </source>
</evidence>
<dbReference type="PANTHER" id="PTHR40274">
    <property type="entry name" value="VIRGINIAMYCIN B LYASE"/>
    <property type="match status" value="1"/>
</dbReference>
<dbReference type="SUPFAM" id="SSF81296">
    <property type="entry name" value="E set domains"/>
    <property type="match status" value="1"/>
</dbReference>
<dbReference type="RefSeq" id="WP_188937222.1">
    <property type="nucleotide sequence ID" value="NZ_BMJC01000006.1"/>
</dbReference>
<reference evidence="2" key="1">
    <citation type="journal article" date="2014" name="Int. J. Syst. Evol. Microbiol.">
        <title>Complete genome sequence of Corynebacterium casei LMG S-19264T (=DSM 44701T), isolated from a smear-ripened cheese.</title>
        <authorList>
            <consortium name="US DOE Joint Genome Institute (JGI-PGF)"/>
            <person name="Walter F."/>
            <person name="Albersmeier A."/>
            <person name="Kalinowski J."/>
            <person name="Ruckert C."/>
        </authorList>
    </citation>
    <scope>NUCLEOTIDE SEQUENCE</scope>
    <source>
        <strain evidence="2">CGMCC 1.15448</strain>
    </source>
</reference>
<sequence>MRKLAFVLTVSISVFILSGCQKYWLPIPPPSPTHVFSLSPSHGPDSTLVSISGISFSSATGDSVYFNGRPAVIVSASDTLLIARVPTLAGTGEVTVTVNGKTHSAGTFGYDTTYRVTTLAGNLEAPYYLTLDSTGDVYVTTYGDFLIHKISPLGVVTRYDSVAAAMGIVQDPTGNFFLSVLSGYGPFIEKLTPAGVVDTIARDSASLMQVALDKSGNIYTTNDATSSVDKITPSGIVTKIDTGFYHPSGVAVAADGTIYVAHYTTPAYTNTNGVISKISPSGQVSILAKINYDGQNGITLDANGNLYVTIFDQGPANGWVSRITPDGKLTKLVSANLFDPCGIALDKSGAIYVTEVNNGPGNPIGSVVRMTMH</sequence>
<dbReference type="Proteomes" id="UP000607559">
    <property type="component" value="Unassembled WGS sequence"/>
</dbReference>
<dbReference type="InterPro" id="IPR051344">
    <property type="entry name" value="Vgb"/>
</dbReference>